<keyword evidence="9" id="KW-0472">Membrane</keyword>
<dbReference type="Proteomes" id="UP000887458">
    <property type="component" value="Unassembled WGS sequence"/>
</dbReference>
<dbReference type="SUPFAM" id="SSF54001">
    <property type="entry name" value="Cysteine proteinases"/>
    <property type="match status" value="1"/>
</dbReference>
<dbReference type="SMART" id="SM00645">
    <property type="entry name" value="Pept_C1"/>
    <property type="match status" value="1"/>
</dbReference>
<dbReference type="SUPFAM" id="SSF52058">
    <property type="entry name" value="L domain-like"/>
    <property type="match status" value="1"/>
</dbReference>
<evidence type="ECO:0000259" key="11">
    <source>
        <dbReference type="SMART" id="SM00848"/>
    </source>
</evidence>
<dbReference type="InterPro" id="IPR013128">
    <property type="entry name" value="Peptidase_C1A"/>
</dbReference>
<reference evidence="12 13" key="2">
    <citation type="journal article" date="2022" name="Mol. Biol. Evol.">
        <title>Comparative Genomics Reveals Insights into the Divergent Evolution of Astigmatic Mites and Household Pest Adaptations.</title>
        <authorList>
            <person name="Xiong Q."/>
            <person name="Wan A.T."/>
            <person name="Liu X."/>
            <person name="Fung C.S."/>
            <person name="Xiao X."/>
            <person name="Malainual N."/>
            <person name="Hou J."/>
            <person name="Wang L."/>
            <person name="Wang M."/>
            <person name="Yang K.Y."/>
            <person name="Cui Y."/>
            <person name="Leung E.L."/>
            <person name="Nong W."/>
            <person name="Shin S.K."/>
            <person name="Au S.W."/>
            <person name="Jeong K.Y."/>
            <person name="Chew F.T."/>
            <person name="Hui J.H."/>
            <person name="Leung T.F."/>
            <person name="Tungtrongchitr A."/>
            <person name="Zhong N."/>
            <person name="Liu Z."/>
            <person name="Tsui S.K."/>
        </authorList>
    </citation>
    <scope>NUCLEOTIDE SEQUENCE [LARGE SCALE GENOMIC DNA]</scope>
    <source>
        <strain evidence="12">Derp</strain>
    </source>
</reference>
<evidence type="ECO:0000256" key="9">
    <source>
        <dbReference type="SAM" id="Phobius"/>
    </source>
</evidence>
<dbReference type="InterPro" id="IPR001611">
    <property type="entry name" value="Leu-rich_rpt"/>
</dbReference>
<keyword evidence="2" id="KW-0433">Leucine-rich repeat</keyword>
<keyword evidence="9" id="KW-0812">Transmembrane</keyword>
<feature type="domain" description="Cathepsin propeptide inhibitor" evidence="11">
    <location>
        <begin position="33"/>
        <end position="92"/>
    </location>
</feature>
<dbReference type="PRINTS" id="PR00705">
    <property type="entry name" value="PAPAIN"/>
</dbReference>
<dbReference type="InterPro" id="IPR032675">
    <property type="entry name" value="LRR_dom_sf"/>
</dbReference>
<name>A0ABQ8JSI0_DERPT</name>
<sequence>MFYLKYSLLLLLFGTTITLINCLSYRELFQQEWNTYKDYHRKSYDSNEDEFRFRVFMENKHFIAKHNQKASRGEKNFTLALNEFADLMHHEFSHNIQAPNEVDWRKHNLVTPVKNQGHCGSCWSFSATGALEGQHARKSGHLVSLSEQNLVDCSAKYGNNGCNGGLMDYAFQYIKSNHGIDTEKSYPYEGKVGQCRYTKRTVGATDTGFVDIPEGDEKKLKEALATVGPISIAIDASQPSFQFYNEGVYDEPECSSTELDHGVLVVGYGVDESTGQEYWLVKNSWGVGWGENGYIKMSRKKKQSMRNVYTSEIIDDYYVGNYNFTAIIRNSAVCPPRDLIIPCKCANYFNLIECTNITSDFDLKKNIHQSKNELDKQHARPVYDEFKLVQTQLEHIGSIDDIFSGVSFRRISLSRNNRLKRIEPNAFNSSHNVTTEIMIEDNELLGSNHNDNIGLFDAISRFVALNTLHLTDNGIRFIPKYAFNRSQPALRQLFLTDNQIERIEDYAFTGLNTIELINLDGNHLNKLSLHSLEIKNTTQSFYLRRRIYLNMNINNLSQISQNNPLKCDCDFKWLLDQNIVYNSSNPNGDYLLRDYQCTSDNDNHDRIINGMNLDDFDHCPESPITQTLKQCFSQASDEEQELFCLNRNVNDRHLGHTILVITFFHLFSKIIGFLLKIIFFPIVIFFLIQFFI</sequence>
<gene>
    <name evidence="12" type="ORF">DERP_004770</name>
</gene>
<dbReference type="InterPro" id="IPR039417">
    <property type="entry name" value="Peptidase_C1A_papain-like"/>
</dbReference>
<keyword evidence="8" id="KW-1015">Disulfide bond</keyword>
<evidence type="ECO:0000256" key="6">
    <source>
        <dbReference type="ARBA" id="ARBA00022807"/>
    </source>
</evidence>
<reference evidence="12 13" key="1">
    <citation type="journal article" date="2018" name="J. Allergy Clin. Immunol.">
        <title>High-quality assembly of Dermatophagoides pteronyssinus genome and transcriptome reveals a wide range of novel allergens.</title>
        <authorList>
            <person name="Liu X.Y."/>
            <person name="Yang K.Y."/>
            <person name="Wang M.Q."/>
            <person name="Kwok J.S."/>
            <person name="Zeng X."/>
            <person name="Yang Z."/>
            <person name="Xiao X.J."/>
            <person name="Lau C.P."/>
            <person name="Li Y."/>
            <person name="Huang Z.M."/>
            <person name="Ba J.G."/>
            <person name="Yim A.K."/>
            <person name="Ouyang C.Y."/>
            <person name="Ngai S.M."/>
            <person name="Chan T.F."/>
            <person name="Leung E.L."/>
            <person name="Liu L."/>
            <person name="Liu Z.G."/>
            <person name="Tsui S.K."/>
        </authorList>
    </citation>
    <scope>NUCLEOTIDE SEQUENCE [LARGE SCALE GENOMIC DNA]</scope>
    <source>
        <strain evidence="12">Derp</strain>
    </source>
</reference>
<dbReference type="EMBL" id="NJHN03000017">
    <property type="protein sequence ID" value="KAH9425556.1"/>
    <property type="molecule type" value="Genomic_DNA"/>
</dbReference>
<dbReference type="PROSITE" id="PS51450">
    <property type="entry name" value="LRR"/>
    <property type="match status" value="1"/>
</dbReference>
<evidence type="ECO:0000313" key="12">
    <source>
        <dbReference type="EMBL" id="KAH9425556.1"/>
    </source>
</evidence>
<dbReference type="InterPro" id="IPR038765">
    <property type="entry name" value="Papain-like_cys_pep_sf"/>
</dbReference>
<dbReference type="PROSITE" id="PS00639">
    <property type="entry name" value="THIOL_PROTEASE_HIS"/>
    <property type="match status" value="1"/>
</dbReference>
<dbReference type="Pfam" id="PF00112">
    <property type="entry name" value="Peptidase_C1"/>
    <property type="match status" value="1"/>
</dbReference>
<evidence type="ECO:0000256" key="5">
    <source>
        <dbReference type="ARBA" id="ARBA00022801"/>
    </source>
</evidence>
<evidence type="ECO:0000313" key="13">
    <source>
        <dbReference type="Proteomes" id="UP000887458"/>
    </source>
</evidence>
<evidence type="ECO:0000256" key="4">
    <source>
        <dbReference type="ARBA" id="ARBA00022737"/>
    </source>
</evidence>
<feature type="domain" description="Peptidase C1A papain C-terminal" evidence="10">
    <location>
        <begin position="98"/>
        <end position="314"/>
    </location>
</feature>
<dbReference type="InterPro" id="IPR013201">
    <property type="entry name" value="Prot_inhib_I29"/>
</dbReference>
<dbReference type="InterPro" id="IPR025660">
    <property type="entry name" value="Pept_his_AS"/>
</dbReference>
<dbReference type="InterPro" id="IPR000668">
    <property type="entry name" value="Peptidase_C1A_C"/>
</dbReference>
<keyword evidence="7" id="KW-0865">Zymogen</keyword>
<keyword evidence="5" id="KW-0378">Hydrolase</keyword>
<keyword evidence="9" id="KW-1133">Transmembrane helix</keyword>
<dbReference type="InterPro" id="IPR025661">
    <property type="entry name" value="Pept_asp_AS"/>
</dbReference>
<dbReference type="CDD" id="cd02248">
    <property type="entry name" value="Peptidase_C1A"/>
    <property type="match status" value="1"/>
</dbReference>
<organism evidence="12 13">
    <name type="scientific">Dermatophagoides pteronyssinus</name>
    <name type="common">European house dust mite</name>
    <dbReference type="NCBI Taxonomy" id="6956"/>
    <lineage>
        <taxon>Eukaryota</taxon>
        <taxon>Metazoa</taxon>
        <taxon>Ecdysozoa</taxon>
        <taxon>Arthropoda</taxon>
        <taxon>Chelicerata</taxon>
        <taxon>Arachnida</taxon>
        <taxon>Acari</taxon>
        <taxon>Acariformes</taxon>
        <taxon>Sarcoptiformes</taxon>
        <taxon>Astigmata</taxon>
        <taxon>Psoroptidia</taxon>
        <taxon>Analgoidea</taxon>
        <taxon>Pyroglyphidae</taxon>
        <taxon>Dermatophagoidinae</taxon>
        <taxon>Dermatophagoides</taxon>
    </lineage>
</organism>
<evidence type="ECO:0000256" key="1">
    <source>
        <dbReference type="ARBA" id="ARBA00008455"/>
    </source>
</evidence>
<protein>
    <recommendedName>
        <fullName evidence="14">Cathepsin L-like proteinase</fullName>
    </recommendedName>
</protein>
<evidence type="ECO:0000256" key="3">
    <source>
        <dbReference type="ARBA" id="ARBA00022670"/>
    </source>
</evidence>
<keyword evidence="6" id="KW-0788">Thiol protease</keyword>
<dbReference type="Gene3D" id="3.80.10.10">
    <property type="entry name" value="Ribonuclease Inhibitor"/>
    <property type="match status" value="1"/>
</dbReference>
<dbReference type="SMART" id="SM00848">
    <property type="entry name" value="Inhibitor_I29"/>
    <property type="match status" value="1"/>
</dbReference>
<evidence type="ECO:0000256" key="7">
    <source>
        <dbReference type="ARBA" id="ARBA00023145"/>
    </source>
</evidence>
<evidence type="ECO:0000256" key="8">
    <source>
        <dbReference type="ARBA" id="ARBA00023157"/>
    </source>
</evidence>
<dbReference type="PANTHER" id="PTHR12411">
    <property type="entry name" value="CYSTEINE PROTEASE FAMILY C1-RELATED"/>
    <property type="match status" value="1"/>
</dbReference>
<dbReference type="SMART" id="SM00369">
    <property type="entry name" value="LRR_TYP"/>
    <property type="match status" value="2"/>
</dbReference>
<dbReference type="InterPro" id="IPR003591">
    <property type="entry name" value="Leu-rich_rpt_typical-subtyp"/>
</dbReference>
<comment type="caution">
    <text evidence="12">The sequence shown here is derived from an EMBL/GenBank/DDBJ whole genome shotgun (WGS) entry which is preliminary data.</text>
</comment>
<feature type="transmembrane region" description="Helical" evidence="9">
    <location>
        <begin position="670"/>
        <end position="691"/>
    </location>
</feature>
<comment type="similarity">
    <text evidence="1">Belongs to the peptidase C1 family.</text>
</comment>
<evidence type="ECO:0000259" key="10">
    <source>
        <dbReference type="SMART" id="SM00645"/>
    </source>
</evidence>
<keyword evidence="4" id="KW-0677">Repeat</keyword>
<dbReference type="Pfam" id="PF13855">
    <property type="entry name" value="LRR_8"/>
    <property type="match status" value="1"/>
</dbReference>
<dbReference type="InterPro" id="IPR000169">
    <property type="entry name" value="Pept_cys_AS"/>
</dbReference>
<proteinExistence type="inferred from homology"/>
<evidence type="ECO:0000256" key="2">
    <source>
        <dbReference type="ARBA" id="ARBA00022614"/>
    </source>
</evidence>
<dbReference type="Pfam" id="PF08246">
    <property type="entry name" value="Inhibitor_I29"/>
    <property type="match status" value="1"/>
</dbReference>
<dbReference type="Gene3D" id="3.90.70.10">
    <property type="entry name" value="Cysteine proteinases"/>
    <property type="match status" value="1"/>
</dbReference>
<keyword evidence="3" id="KW-0645">Protease</keyword>
<keyword evidence="13" id="KW-1185">Reference proteome</keyword>
<accession>A0ABQ8JSI0</accession>
<evidence type="ECO:0008006" key="14">
    <source>
        <dbReference type="Google" id="ProtNLM"/>
    </source>
</evidence>
<dbReference type="PROSITE" id="PS00640">
    <property type="entry name" value="THIOL_PROTEASE_ASN"/>
    <property type="match status" value="1"/>
</dbReference>
<dbReference type="PROSITE" id="PS00139">
    <property type="entry name" value="THIOL_PROTEASE_CYS"/>
    <property type="match status" value="1"/>
</dbReference>